<name>A0A8J2BKZ7_9BACT</name>
<accession>A0A8J2BKZ7</accession>
<keyword evidence="2" id="KW-1185">Reference proteome</keyword>
<evidence type="ECO:0000313" key="1">
    <source>
        <dbReference type="EMBL" id="CAF0694783.1"/>
    </source>
</evidence>
<reference evidence="1" key="1">
    <citation type="submission" date="2021-02" db="EMBL/GenBank/DDBJ databases">
        <authorList>
            <person name="Cremers G."/>
            <person name="Picone N."/>
        </authorList>
    </citation>
    <scope>NUCLEOTIDE SEQUENCE</scope>
    <source>
        <strain evidence="1">PQ17</strain>
    </source>
</reference>
<dbReference type="EMBL" id="CAJNOB010000009">
    <property type="protein sequence ID" value="CAF0694783.1"/>
    <property type="molecule type" value="Genomic_DNA"/>
</dbReference>
<dbReference type="AlphaFoldDB" id="A0A8J2BKZ7"/>
<evidence type="ECO:0000313" key="2">
    <source>
        <dbReference type="Proteomes" id="UP000663859"/>
    </source>
</evidence>
<dbReference type="Proteomes" id="UP000663859">
    <property type="component" value="Unassembled WGS sequence"/>
</dbReference>
<comment type="caution">
    <text evidence="1">The sequence shown here is derived from an EMBL/GenBank/DDBJ whole genome shotgun (WGS) entry which is preliminary data.</text>
</comment>
<organism evidence="1 2">
    <name type="scientific">Candidatus Methylacidithermus pantelleriae</name>
    <dbReference type="NCBI Taxonomy" id="2744239"/>
    <lineage>
        <taxon>Bacteria</taxon>
        <taxon>Pseudomonadati</taxon>
        <taxon>Verrucomicrobiota</taxon>
        <taxon>Methylacidiphilae</taxon>
        <taxon>Methylacidiphilales</taxon>
        <taxon>Methylacidiphilaceae</taxon>
        <taxon>Candidatus Methylacidithermus</taxon>
    </lineage>
</organism>
<sequence length="82" mass="9490">MRICFLAYWMTARWAAEWSKLGVVEHVPALLRRFQAIRLGVLSVEGKPIVRLLSKIPRELNRLLEKLRLLPLLSQPPAWAAM</sequence>
<proteinExistence type="predicted"/>
<protein>
    <submittedName>
        <fullName evidence="1">Uncharacterized protein</fullName>
    </submittedName>
</protein>
<gene>
    <name evidence="1" type="ORF">MPNT_170066</name>
</gene>